<dbReference type="Pfam" id="PF00581">
    <property type="entry name" value="Rhodanese"/>
    <property type="match status" value="1"/>
</dbReference>
<accession>A0A1E7Q5U4</accession>
<dbReference type="EMBL" id="MKEK01000001">
    <property type="protein sequence ID" value="OEY69544.1"/>
    <property type="molecule type" value="Genomic_DNA"/>
</dbReference>
<dbReference type="PROSITE" id="PS50206">
    <property type="entry name" value="RHODANESE_3"/>
    <property type="match status" value="1"/>
</dbReference>
<dbReference type="Proteomes" id="UP000242258">
    <property type="component" value="Unassembled WGS sequence"/>
</dbReference>
<dbReference type="CDD" id="cd00158">
    <property type="entry name" value="RHOD"/>
    <property type="match status" value="1"/>
</dbReference>
<feature type="domain" description="Rhodanese" evidence="2">
    <location>
        <begin position="21"/>
        <end position="103"/>
    </location>
</feature>
<dbReference type="PANTHER" id="PTHR45431">
    <property type="entry name" value="RHODANESE-LIKE DOMAIN-CONTAINING PROTEIN 15, CHLOROPLASTIC"/>
    <property type="match status" value="1"/>
</dbReference>
<name>A0A1E7Q5U4_9GAMM</name>
<dbReference type="SUPFAM" id="SSF52821">
    <property type="entry name" value="Rhodanese/Cell cycle control phosphatase"/>
    <property type="match status" value="1"/>
</dbReference>
<reference evidence="4" key="1">
    <citation type="submission" date="2016-09" db="EMBL/GenBank/DDBJ databases">
        <authorList>
            <person name="Wan X."/>
            <person name="Hou S."/>
        </authorList>
    </citation>
    <scope>NUCLEOTIDE SEQUENCE [LARGE SCALE GENOMIC DNA]</scope>
    <source>
        <strain evidence="4">KH87</strain>
    </source>
</reference>
<dbReference type="STRING" id="1628148.BI198_08205"/>
<feature type="signal peptide" evidence="1">
    <location>
        <begin position="1"/>
        <end position="18"/>
    </location>
</feature>
<gene>
    <name evidence="3" type="ORF">BI198_08205</name>
</gene>
<comment type="caution">
    <text evidence="3">The sequence shown here is derived from an EMBL/GenBank/DDBJ whole genome shotgun (WGS) entry which is preliminary data.</text>
</comment>
<dbReference type="RefSeq" id="WP_070049114.1">
    <property type="nucleotide sequence ID" value="NZ_CBCSDO010000005.1"/>
</dbReference>
<dbReference type="InterPro" id="IPR001763">
    <property type="entry name" value="Rhodanese-like_dom"/>
</dbReference>
<organism evidence="3 4">
    <name type="scientific">Rheinheimera salexigens</name>
    <dbReference type="NCBI Taxonomy" id="1628148"/>
    <lineage>
        <taxon>Bacteria</taxon>
        <taxon>Pseudomonadati</taxon>
        <taxon>Pseudomonadota</taxon>
        <taxon>Gammaproteobacteria</taxon>
        <taxon>Chromatiales</taxon>
        <taxon>Chromatiaceae</taxon>
        <taxon>Rheinheimera</taxon>
    </lineage>
</organism>
<dbReference type="AlphaFoldDB" id="A0A1E7Q5U4"/>
<keyword evidence="1" id="KW-0732">Signal</keyword>
<proteinExistence type="predicted"/>
<dbReference type="InterPro" id="IPR036873">
    <property type="entry name" value="Rhodanese-like_dom_sf"/>
</dbReference>
<evidence type="ECO:0000313" key="4">
    <source>
        <dbReference type="Proteomes" id="UP000242258"/>
    </source>
</evidence>
<dbReference type="Gene3D" id="3.40.250.10">
    <property type="entry name" value="Rhodanese-like domain"/>
    <property type="match status" value="1"/>
</dbReference>
<keyword evidence="4" id="KW-1185">Reference proteome</keyword>
<dbReference type="PANTHER" id="PTHR45431:SF3">
    <property type="entry name" value="RHODANESE-LIKE DOMAIN-CONTAINING PROTEIN 15, CHLOROPLASTIC"/>
    <property type="match status" value="1"/>
</dbReference>
<dbReference type="SMART" id="SM00450">
    <property type="entry name" value="RHOD"/>
    <property type="match status" value="1"/>
</dbReference>
<evidence type="ECO:0000313" key="3">
    <source>
        <dbReference type="EMBL" id="OEY69544.1"/>
    </source>
</evidence>
<sequence>MKTLLLLVSLFFASFGFAQSQTENEIWLDVRTAEEYAAGHIETAINIPFDVMATHISSITTDKNATIHLYCKSGRRAEIALQTLQSLGYTNVTNEGGYEELKPQ</sequence>
<evidence type="ECO:0000256" key="1">
    <source>
        <dbReference type="SAM" id="SignalP"/>
    </source>
</evidence>
<feature type="chain" id="PRO_5009200485" description="Rhodanese domain-containing protein" evidence="1">
    <location>
        <begin position="19"/>
        <end position="104"/>
    </location>
</feature>
<evidence type="ECO:0000259" key="2">
    <source>
        <dbReference type="PROSITE" id="PS50206"/>
    </source>
</evidence>
<dbReference type="OrthoDB" id="9814704at2"/>
<dbReference type="InterPro" id="IPR052367">
    <property type="entry name" value="Thiosulfate_ST/Rhodanese-like"/>
</dbReference>
<protein>
    <recommendedName>
        <fullName evidence="2">Rhodanese domain-containing protein</fullName>
    </recommendedName>
</protein>